<evidence type="ECO:0000313" key="2">
    <source>
        <dbReference type="EMBL" id="GFU38517.1"/>
    </source>
</evidence>
<protein>
    <submittedName>
        <fullName evidence="2">Uncharacterized protein</fullName>
    </submittedName>
</protein>
<keyword evidence="3" id="KW-1185">Reference proteome</keyword>
<accession>A0A8X6QZB7</accession>
<evidence type="ECO:0000256" key="1">
    <source>
        <dbReference type="SAM" id="MobiDB-lite"/>
    </source>
</evidence>
<reference evidence="2" key="1">
    <citation type="submission" date="2020-08" db="EMBL/GenBank/DDBJ databases">
        <title>Multicomponent nature underlies the extraordinary mechanical properties of spider dragline silk.</title>
        <authorList>
            <person name="Kono N."/>
            <person name="Nakamura H."/>
            <person name="Mori M."/>
            <person name="Yoshida Y."/>
            <person name="Ohtoshi R."/>
            <person name="Malay A.D."/>
            <person name="Moran D.A.P."/>
            <person name="Tomita M."/>
            <person name="Numata K."/>
            <person name="Arakawa K."/>
        </authorList>
    </citation>
    <scope>NUCLEOTIDE SEQUENCE</scope>
</reference>
<name>A0A8X6QZB7_NEPPI</name>
<dbReference type="EMBL" id="BMAW01084376">
    <property type="protein sequence ID" value="GFU38517.1"/>
    <property type="molecule type" value="Genomic_DNA"/>
</dbReference>
<dbReference type="AlphaFoldDB" id="A0A8X6QZB7"/>
<evidence type="ECO:0000313" key="3">
    <source>
        <dbReference type="Proteomes" id="UP000887013"/>
    </source>
</evidence>
<sequence>MVQSVELAVDQNTDPSRMQPPAIDGAVHRTLHVHQHLHHRSDGMVSKIPVRTQDGLGGNVSSLAGHNGEHKIPTKGEFAGSNNCGDHVRY</sequence>
<dbReference type="OrthoDB" id="6421544at2759"/>
<organism evidence="2 3">
    <name type="scientific">Nephila pilipes</name>
    <name type="common">Giant wood spider</name>
    <name type="synonym">Nephila maculata</name>
    <dbReference type="NCBI Taxonomy" id="299642"/>
    <lineage>
        <taxon>Eukaryota</taxon>
        <taxon>Metazoa</taxon>
        <taxon>Ecdysozoa</taxon>
        <taxon>Arthropoda</taxon>
        <taxon>Chelicerata</taxon>
        <taxon>Arachnida</taxon>
        <taxon>Araneae</taxon>
        <taxon>Araneomorphae</taxon>
        <taxon>Entelegynae</taxon>
        <taxon>Araneoidea</taxon>
        <taxon>Nephilidae</taxon>
        <taxon>Nephila</taxon>
    </lineage>
</organism>
<dbReference type="Proteomes" id="UP000887013">
    <property type="component" value="Unassembled WGS sequence"/>
</dbReference>
<gene>
    <name evidence="2" type="primary">AVEN_176597_1</name>
    <name evidence="2" type="ORF">NPIL_452021</name>
</gene>
<feature type="region of interest" description="Disordered" evidence="1">
    <location>
        <begin position="53"/>
        <end position="90"/>
    </location>
</feature>
<feature type="region of interest" description="Disordered" evidence="1">
    <location>
        <begin position="1"/>
        <end position="22"/>
    </location>
</feature>
<proteinExistence type="predicted"/>
<comment type="caution">
    <text evidence="2">The sequence shown here is derived from an EMBL/GenBank/DDBJ whole genome shotgun (WGS) entry which is preliminary data.</text>
</comment>